<dbReference type="Pfam" id="PF11340">
    <property type="entry name" value="DUF3142"/>
    <property type="match status" value="1"/>
</dbReference>
<dbReference type="InterPro" id="IPR021488">
    <property type="entry name" value="DUF3142"/>
</dbReference>
<dbReference type="SUPFAM" id="SSF51445">
    <property type="entry name" value="(Trans)glycosidases"/>
    <property type="match status" value="1"/>
</dbReference>
<dbReference type="Proteomes" id="UP000585721">
    <property type="component" value="Unassembled WGS sequence"/>
</dbReference>
<keyword evidence="1" id="KW-0732">Signal</keyword>
<evidence type="ECO:0000256" key="1">
    <source>
        <dbReference type="SAM" id="SignalP"/>
    </source>
</evidence>
<proteinExistence type="predicted"/>
<sequence>MAGLQRLILLLLASVILPAQAIVDAREYDAFWLWSAVRPQPVLAQAKSLYILQGQISEQRGESRFIPQGIAIPRLRHGQIWLAYRVETLNWSEAIYQSIAQQLTRWQQQGNPVTGIQIDFDARTLRMQQYVNFLQQLRQRLPEHYALSITGLLDWSNHTSPELVNQLAGIVSEVVVQTYQGRHTIHNYTDYLPRLARLRIPFKVGLAQHGEWHAPAYLEQAAFFRGYVVFLFNH</sequence>
<keyword evidence="3" id="KW-1185">Reference proteome</keyword>
<protein>
    <recommendedName>
        <fullName evidence="4">DUF3142 domain-containing protein</fullName>
    </recommendedName>
</protein>
<reference evidence="2 3" key="1">
    <citation type="submission" date="2020-08" db="EMBL/GenBank/DDBJ databases">
        <title>Genomic Encyclopedia of Type Strains, Phase IV (KMG-IV): sequencing the most valuable type-strain genomes for metagenomic binning, comparative biology and taxonomic classification.</title>
        <authorList>
            <person name="Goeker M."/>
        </authorList>
    </citation>
    <scope>NUCLEOTIDE SEQUENCE [LARGE SCALE GENOMIC DNA]</scope>
    <source>
        <strain evidence="2 3">DSM 22975</strain>
    </source>
</reference>
<accession>A0A841GAB8</accession>
<evidence type="ECO:0000313" key="3">
    <source>
        <dbReference type="Proteomes" id="UP000585721"/>
    </source>
</evidence>
<dbReference type="AlphaFoldDB" id="A0A841GAB8"/>
<comment type="caution">
    <text evidence="2">The sequence shown here is derived from an EMBL/GenBank/DDBJ whole genome shotgun (WGS) entry which is preliminary data.</text>
</comment>
<organism evidence="2 3">
    <name type="scientific">Tolumonas osonensis</name>
    <dbReference type="NCBI Taxonomy" id="675874"/>
    <lineage>
        <taxon>Bacteria</taxon>
        <taxon>Pseudomonadati</taxon>
        <taxon>Pseudomonadota</taxon>
        <taxon>Gammaproteobacteria</taxon>
        <taxon>Aeromonadales</taxon>
        <taxon>Aeromonadaceae</taxon>
        <taxon>Tolumonas</taxon>
    </lineage>
</organism>
<dbReference type="EMBL" id="JACHGR010000001">
    <property type="protein sequence ID" value="MBB6054567.1"/>
    <property type="molecule type" value="Genomic_DNA"/>
</dbReference>
<dbReference type="Gene3D" id="3.20.20.80">
    <property type="entry name" value="Glycosidases"/>
    <property type="match status" value="1"/>
</dbReference>
<dbReference type="RefSeq" id="WP_188025358.1">
    <property type="nucleotide sequence ID" value="NZ_JACHGR010000001.1"/>
</dbReference>
<feature type="signal peptide" evidence="1">
    <location>
        <begin position="1"/>
        <end position="21"/>
    </location>
</feature>
<gene>
    <name evidence="2" type="ORF">HNR75_000432</name>
</gene>
<evidence type="ECO:0000313" key="2">
    <source>
        <dbReference type="EMBL" id="MBB6054567.1"/>
    </source>
</evidence>
<name>A0A841GAB8_9GAMM</name>
<evidence type="ECO:0008006" key="4">
    <source>
        <dbReference type="Google" id="ProtNLM"/>
    </source>
</evidence>
<dbReference type="InterPro" id="IPR017853">
    <property type="entry name" value="GH"/>
</dbReference>
<feature type="chain" id="PRO_5032959007" description="DUF3142 domain-containing protein" evidence="1">
    <location>
        <begin position="22"/>
        <end position="234"/>
    </location>
</feature>